<name>H0FXY5_RHIML</name>
<gene>
    <name evidence="2" type="ORF">SM0020_10275</name>
</gene>
<evidence type="ECO:0000313" key="3">
    <source>
        <dbReference type="Proteomes" id="UP000004038"/>
    </source>
</evidence>
<dbReference type="EMBL" id="AGVV01000015">
    <property type="protein sequence ID" value="EHK78057.1"/>
    <property type="molecule type" value="Genomic_DNA"/>
</dbReference>
<accession>H0FXY5</accession>
<dbReference type="AlphaFoldDB" id="H0FXY5"/>
<evidence type="ECO:0000256" key="1">
    <source>
        <dbReference type="SAM" id="MobiDB-lite"/>
    </source>
</evidence>
<dbReference type="PATRIC" id="fig|1107881.3.peg.2081"/>
<reference evidence="2 3" key="1">
    <citation type="journal article" date="2012" name="J. Bacteriol.">
        <title>Draft Genome Sequence of Sinorhizobium meliloti CCNWSX0020, a Nitrogen-Fixing Symbiont with Copper Tolerance Capability Isolated from Lead-Zinc Mine Tailings.</title>
        <authorList>
            <person name="Li Z."/>
            <person name="Ma Z."/>
            <person name="Hao X."/>
            <person name="Wei G."/>
        </authorList>
    </citation>
    <scope>NUCLEOTIDE SEQUENCE [LARGE SCALE GENOMIC DNA]</scope>
    <source>
        <strain evidence="2 3">CCNWSX0020</strain>
    </source>
</reference>
<evidence type="ECO:0000313" key="2">
    <source>
        <dbReference type="EMBL" id="EHK78057.1"/>
    </source>
</evidence>
<feature type="compositionally biased region" description="Acidic residues" evidence="1">
    <location>
        <begin position="237"/>
        <end position="248"/>
    </location>
</feature>
<sequence>MQQEISVLTEQLAPANPDDIAQCIEGLMSGGMRISESITAENPVEEYRLSLRNVPVYGLRQAYVKLKRGEYENINKAFIPLPAELSAMANAECRFIREDRIRKQEALRAVHDSVSRTLPNTHGLLDLRVTQRKRADELAANGYSLVAQGVDHLEFAQLAKSRELPTGSVHLWAIDEVWSPIAVRVNRNRIHTKLNVRPEPISPERADELARMLALPDASEATSEQMAYRGKVKSEIEAAEPAEEERAA</sequence>
<proteinExistence type="predicted"/>
<feature type="region of interest" description="Disordered" evidence="1">
    <location>
        <begin position="218"/>
        <end position="248"/>
    </location>
</feature>
<organism evidence="2 3">
    <name type="scientific">Sinorhizobium meliloti CCNWSX0020</name>
    <dbReference type="NCBI Taxonomy" id="1107881"/>
    <lineage>
        <taxon>Bacteria</taxon>
        <taxon>Pseudomonadati</taxon>
        <taxon>Pseudomonadota</taxon>
        <taxon>Alphaproteobacteria</taxon>
        <taxon>Hyphomicrobiales</taxon>
        <taxon>Rhizobiaceae</taxon>
        <taxon>Sinorhizobium/Ensifer group</taxon>
        <taxon>Sinorhizobium</taxon>
    </lineage>
</organism>
<dbReference type="Proteomes" id="UP000004038">
    <property type="component" value="Unassembled WGS sequence"/>
</dbReference>
<protein>
    <submittedName>
        <fullName evidence="2">Uncharacterized protein</fullName>
    </submittedName>
</protein>